<name>A0A345WJT7_UROMR</name>
<gene>
    <name evidence="2" type="primary">ymf70</name>
</gene>
<evidence type="ECO:0000313" key="2">
    <source>
        <dbReference type="EMBL" id="AXJ93330.1"/>
    </source>
</evidence>
<keyword evidence="1" id="KW-1133">Transmembrane helix</keyword>
<dbReference type="RefSeq" id="YP_009512638.1">
    <property type="nucleotide sequence ID" value="NC_039174.1"/>
</dbReference>
<evidence type="ECO:0000256" key="1">
    <source>
        <dbReference type="SAM" id="Phobius"/>
    </source>
</evidence>
<keyword evidence="1" id="KW-0472">Membrane</keyword>
<dbReference type="GeneID" id="37625941"/>
<reference evidence="2" key="1">
    <citation type="submission" date="2017-10" db="EMBL/GenBank/DDBJ databases">
        <authorList>
            <person name="Banno H."/>
            <person name="Chua N.-H."/>
        </authorList>
    </citation>
    <scope>NUCLEOTIDE SEQUENCE</scope>
</reference>
<accession>A0A345WJT7</accession>
<dbReference type="EMBL" id="MG272262">
    <property type="protein sequence ID" value="AXJ93330.1"/>
    <property type="molecule type" value="Genomic_DNA"/>
</dbReference>
<keyword evidence="2" id="KW-0496">Mitochondrion</keyword>
<proteinExistence type="predicted"/>
<feature type="transmembrane region" description="Helical" evidence="1">
    <location>
        <begin position="24"/>
        <end position="46"/>
    </location>
</feature>
<protein>
    <submittedName>
        <fullName evidence="2">Ymf70</fullName>
    </submittedName>
</protein>
<organism evidence="2">
    <name type="scientific">Uronema marinum</name>
    <name type="common">Marine ciliate</name>
    <dbReference type="NCBI Taxonomy" id="35107"/>
    <lineage>
        <taxon>Eukaryota</taxon>
        <taxon>Sar</taxon>
        <taxon>Alveolata</taxon>
        <taxon>Ciliophora</taxon>
        <taxon>Intramacronucleata</taxon>
        <taxon>Oligohymenophorea</taxon>
        <taxon>Scuticociliatia</taxon>
        <taxon>Philasterida</taxon>
        <taxon>Uronematidae</taxon>
        <taxon>Uronema</taxon>
    </lineage>
</organism>
<feature type="transmembrane region" description="Helical" evidence="1">
    <location>
        <begin position="67"/>
        <end position="88"/>
    </location>
</feature>
<dbReference type="AlphaFoldDB" id="A0A345WJT7"/>
<reference evidence="2" key="2">
    <citation type="journal article" date="2018" name="Mitochondrial DNA Part B Resour">
        <title>Uronema marinum mitochondrion, complete genome.</title>
        <authorList>
            <person name="Li R."/>
            <person name="Gao Y."/>
            <person name="Hou Y."/>
            <person name="Ye S."/>
            <person name="Wang L."/>
            <person name="Sun J."/>
            <person name="Li Q."/>
        </authorList>
    </citation>
    <scope>NUCLEOTIDE SEQUENCE</scope>
</reference>
<geneLocation type="mitochondrion" evidence="2"/>
<keyword evidence="1" id="KW-0812">Transmembrane</keyword>
<sequence>MFKWLFYYWLNPTDTPAIESKLNLWAYINIRIFKIKVTSQIVYYILGLNNIYMKKLKIFYKNLSFELFYLKLLNYLVLLIILFSLVIFL</sequence>